<comment type="caution">
    <text evidence="1">The sequence shown here is derived from an EMBL/GenBank/DDBJ whole genome shotgun (WGS) entry which is preliminary data.</text>
</comment>
<dbReference type="AlphaFoldDB" id="A0A5B7IX91"/>
<gene>
    <name evidence="1" type="ORF">E2C01_085195</name>
</gene>
<reference evidence="1 2" key="1">
    <citation type="submission" date="2019-05" db="EMBL/GenBank/DDBJ databases">
        <title>Another draft genome of Portunus trituberculatus and its Hox gene families provides insights of decapod evolution.</title>
        <authorList>
            <person name="Jeong J.-H."/>
            <person name="Song I."/>
            <person name="Kim S."/>
            <person name="Choi T."/>
            <person name="Kim D."/>
            <person name="Ryu S."/>
            <person name="Kim W."/>
        </authorList>
    </citation>
    <scope>NUCLEOTIDE SEQUENCE [LARGE SCALE GENOMIC DNA]</scope>
    <source>
        <tissue evidence="1">Muscle</tissue>
    </source>
</reference>
<dbReference type="EMBL" id="VSRR010083673">
    <property type="protein sequence ID" value="MPC90221.1"/>
    <property type="molecule type" value="Genomic_DNA"/>
</dbReference>
<proteinExistence type="predicted"/>
<sequence>MKASGARVFLQRIMRARTLTEEEEEEEEEALMALAHSAPGTRFWEQILWGVVSKMALTIDPMFLKTELHNSSGEKKRKTAEYVWWECSSQYYYVF</sequence>
<name>A0A5B7IX91_PORTR</name>
<protein>
    <submittedName>
        <fullName evidence="1">Uncharacterized protein</fullName>
    </submittedName>
</protein>
<evidence type="ECO:0000313" key="1">
    <source>
        <dbReference type="EMBL" id="MPC90221.1"/>
    </source>
</evidence>
<keyword evidence="2" id="KW-1185">Reference proteome</keyword>
<organism evidence="1 2">
    <name type="scientific">Portunus trituberculatus</name>
    <name type="common">Swimming crab</name>
    <name type="synonym">Neptunus trituberculatus</name>
    <dbReference type="NCBI Taxonomy" id="210409"/>
    <lineage>
        <taxon>Eukaryota</taxon>
        <taxon>Metazoa</taxon>
        <taxon>Ecdysozoa</taxon>
        <taxon>Arthropoda</taxon>
        <taxon>Crustacea</taxon>
        <taxon>Multicrustacea</taxon>
        <taxon>Malacostraca</taxon>
        <taxon>Eumalacostraca</taxon>
        <taxon>Eucarida</taxon>
        <taxon>Decapoda</taxon>
        <taxon>Pleocyemata</taxon>
        <taxon>Brachyura</taxon>
        <taxon>Eubrachyura</taxon>
        <taxon>Portunoidea</taxon>
        <taxon>Portunidae</taxon>
        <taxon>Portuninae</taxon>
        <taxon>Portunus</taxon>
    </lineage>
</organism>
<evidence type="ECO:0000313" key="2">
    <source>
        <dbReference type="Proteomes" id="UP000324222"/>
    </source>
</evidence>
<dbReference type="Proteomes" id="UP000324222">
    <property type="component" value="Unassembled WGS sequence"/>
</dbReference>
<accession>A0A5B7IX91</accession>